<sequence>MPFSVNEGFRSSDCCAWIRINSFKELFAALDILLSAEGAGDRAVIVSEFIDAFPDSIGIRSEFVAAAPANQVHLVMGAEIPERYSVLVPALRALGLEVISAHGINPVVVGVATPTVEQEGQGVEPSPSTSSPIRM</sequence>
<keyword evidence="2" id="KW-1185">Reference proteome</keyword>
<dbReference type="AlphaFoldDB" id="A0A178MUC6"/>
<gene>
    <name evidence="1" type="ORF">A6A04_13335</name>
</gene>
<dbReference type="EMBL" id="LWQT01000038">
    <property type="protein sequence ID" value="OAN53870.1"/>
    <property type="molecule type" value="Genomic_DNA"/>
</dbReference>
<organism evidence="1 2">
    <name type="scientific">Paramagnetospirillum marisnigri</name>
    <dbReference type="NCBI Taxonomy" id="1285242"/>
    <lineage>
        <taxon>Bacteria</taxon>
        <taxon>Pseudomonadati</taxon>
        <taxon>Pseudomonadota</taxon>
        <taxon>Alphaproteobacteria</taxon>
        <taxon>Rhodospirillales</taxon>
        <taxon>Magnetospirillaceae</taxon>
        <taxon>Paramagnetospirillum</taxon>
    </lineage>
</organism>
<protein>
    <submittedName>
        <fullName evidence="1">Uncharacterized protein</fullName>
    </submittedName>
</protein>
<evidence type="ECO:0000313" key="1">
    <source>
        <dbReference type="EMBL" id="OAN53870.1"/>
    </source>
</evidence>
<dbReference type="STRING" id="1285242.A6A04_13335"/>
<name>A0A178MUC6_9PROT</name>
<reference evidence="1 2" key="1">
    <citation type="submission" date="2016-04" db="EMBL/GenBank/DDBJ databases">
        <title>Draft genome sequence of freshwater magnetotactic bacteria Magnetospirillum marisnigri SP-1 and Magnetospirillum moscoviense BB-1.</title>
        <authorList>
            <person name="Koziaeva V."/>
            <person name="Dziuba M.V."/>
            <person name="Ivanov T.M."/>
            <person name="Kuznetsov B."/>
            <person name="Grouzdev D.S."/>
        </authorList>
    </citation>
    <scope>NUCLEOTIDE SEQUENCE [LARGE SCALE GENOMIC DNA]</scope>
    <source>
        <strain evidence="1 2">SP-1</strain>
    </source>
</reference>
<dbReference type="Proteomes" id="UP000078428">
    <property type="component" value="Unassembled WGS sequence"/>
</dbReference>
<comment type="caution">
    <text evidence="1">The sequence shown here is derived from an EMBL/GenBank/DDBJ whole genome shotgun (WGS) entry which is preliminary data.</text>
</comment>
<accession>A0A178MUC6</accession>
<proteinExistence type="predicted"/>
<evidence type="ECO:0000313" key="2">
    <source>
        <dbReference type="Proteomes" id="UP000078428"/>
    </source>
</evidence>